<dbReference type="Pfam" id="PF00106">
    <property type="entry name" value="adh_short"/>
    <property type="match status" value="1"/>
</dbReference>
<evidence type="ECO:0000313" key="5">
    <source>
        <dbReference type="Proteomes" id="UP000319663"/>
    </source>
</evidence>
<keyword evidence="5" id="KW-1185">Reference proteome</keyword>
<dbReference type="InterPro" id="IPR002347">
    <property type="entry name" value="SDR_fam"/>
</dbReference>
<keyword evidence="2" id="KW-0521">NADP</keyword>
<dbReference type="SUPFAM" id="SSF51735">
    <property type="entry name" value="NAD(P)-binding Rossmann-fold domains"/>
    <property type="match status" value="1"/>
</dbReference>
<dbReference type="PANTHER" id="PTHR24320:SF272">
    <property type="entry name" value="NAD(P)-BINDING ROSSMANN-FOLD SUPERFAMILY PROTEIN"/>
    <property type="match status" value="1"/>
</dbReference>
<organism evidence="4 5">
    <name type="scientific">Monascus purpureus</name>
    <name type="common">Red mold</name>
    <name type="synonym">Monascus anka</name>
    <dbReference type="NCBI Taxonomy" id="5098"/>
    <lineage>
        <taxon>Eukaryota</taxon>
        <taxon>Fungi</taxon>
        <taxon>Dikarya</taxon>
        <taxon>Ascomycota</taxon>
        <taxon>Pezizomycotina</taxon>
        <taxon>Eurotiomycetes</taxon>
        <taxon>Eurotiomycetidae</taxon>
        <taxon>Eurotiales</taxon>
        <taxon>Aspergillaceae</taxon>
        <taxon>Monascus</taxon>
    </lineage>
</organism>
<dbReference type="EMBL" id="VIFY01000229">
    <property type="protein sequence ID" value="TQB68310.1"/>
    <property type="molecule type" value="Genomic_DNA"/>
</dbReference>
<evidence type="ECO:0000256" key="1">
    <source>
        <dbReference type="ARBA" id="ARBA00006484"/>
    </source>
</evidence>
<comment type="caution">
    <text evidence="4">The sequence shown here is derived from an EMBL/GenBank/DDBJ whole genome shotgun (WGS) entry which is preliminary data.</text>
</comment>
<dbReference type="STRING" id="5098.A0A507QMT7"/>
<dbReference type="InterPro" id="IPR036291">
    <property type="entry name" value="NAD(P)-bd_dom_sf"/>
</dbReference>
<evidence type="ECO:0000313" key="4">
    <source>
        <dbReference type="EMBL" id="TQB68310.1"/>
    </source>
</evidence>
<accession>A0A507QMT7</accession>
<gene>
    <name evidence="4" type="ORF">MPDQ_003631</name>
</gene>
<proteinExistence type="inferred from homology"/>
<keyword evidence="3" id="KW-0560">Oxidoreductase</keyword>
<dbReference type="Proteomes" id="UP000319663">
    <property type="component" value="Unassembled WGS sequence"/>
</dbReference>
<dbReference type="PANTHER" id="PTHR24320">
    <property type="entry name" value="RETINOL DEHYDROGENASE"/>
    <property type="match status" value="1"/>
</dbReference>
<comment type="similarity">
    <text evidence="1">Belongs to the short-chain dehydrogenases/reductases (SDR) family.</text>
</comment>
<protein>
    <submittedName>
        <fullName evidence="4">Uncharacterized protein</fullName>
    </submittedName>
</protein>
<evidence type="ECO:0000256" key="3">
    <source>
        <dbReference type="ARBA" id="ARBA00023002"/>
    </source>
</evidence>
<dbReference type="AlphaFoldDB" id="A0A507QMT7"/>
<reference evidence="4 5" key="1">
    <citation type="submission" date="2019-06" db="EMBL/GenBank/DDBJ databases">
        <title>Wine fermentation using esterase from Monascus purpureus.</title>
        <authorList>
            <person name="Geng C."/>
            <person name="Zhang Y."/>
        </authorList>
    </citation>
    <scope>NUCLEOTIDE SEQUENCE [LARGE SCALE GENOMIC DNA]</scope>
    <source>
        <strain evidence="4">HQ1</strain>
    </source>
</reference>
<evidence type="ECO:0000256" key="2">
    <source>
        <dbReference type="ARBA" id="ARBA00022857"/>
    </source>
</evidence>
<sequence length="166" mass="17772">MCRYNAAHADHQGPGDSLPTALQIVKDNGIGSNGSNPYLTARDLDKAKTALAGILEPYQIKLIEMDQISLQSIRNTAKTILEKTSRVNILINNAGIMAVPNLELKRDGYELQFAVNHLSTPEFHSQVVNVALSGSDRGSAGSKVDSQTLENPEKGAVTTLCAAISK</sequence>
<dbReference type="Gene3D" id="3.40.50.720">
    <property type="entry name" value="NAD(P)-binding Rossmann-like Domain"/>
    <property type="match status" value="1"/>
</dbReference>
<dbReference type="GO" id="GO:0016491">
    <property type="term" value="F:oxidoreductase activity"/>
    <property type="evidence" value="ECO:0007669"/>
    <property type="project" value="UniProtKB-KW"/>
</dbReference>
<name>A0A507QMT7_MONPU</name>